<protein>
    <submittedName>
        <fullName evidence="1">Uncharacterized protein</fullName>
    </submittedName>
</protein>
<evidence type="ECO:0000313" key="1">
    <source>
        <dbReference type="EMBL" id="GAA4450986.1"/>
    </source>
</evidence>
<dbReference type="RefSeq" id="WP_345321264.1">
    <property type="nucleotide sequence ID" value="NZ_BAABGA010000022.1"/>
</dbReference>
<keyword evidence="2" id="KW-1185">Reference proteome</keyword>
<reference evidence="2" key="1">
    <citation type="journal article" date="2019" name="Int. J. Syst. Evol. Microbiol.">
        <title>The Global Catalogue of Microorganisms (GCM) 10K type strain sequencing project: providing services to taxonomists for standard genome sequencing and annotation.</title>
        <authorList>
            <consortium name="The Broad Institute Genomics Platform"/>
            <consortium name="The Broad Institute Genome Sequencing Center for Infectious Disease"/>
            <person name="Wu L."/>
            <person name="Ma J."/>
        </authorList>
    </citation>
    <scope>NUCLEOTIDE SEQUENCE [LARGE SCALE GENOMIC DNA]</scope>
    <source>
        <strain evidence="2">JCM 17759</strain>
    </source>
</reference>
<accession>A0ABP8MIH9</accession>
<name>A0ABP8MIH9_9BACT</name>
<comment type="caution">
    <text evidence="1">The sequence shown here is derived from an EMBL/GenBank/DDBJ whole genome shotgun (WGS) entry which is preliminary data.</text>
</comment>
<evidence type="ECO:0000313" key="2">
    <source>
        <dbReference type="Proteomes" id="UP001500840"/>
    </source>
</evidence>
<proteinExistence type="predicted"/>
<sequence>MRDDMVKIMGVVLVDDEPAEGVVLRLHPKTGSAAISSGITSKDGSFQISTYSLGDGAPVGEYVVTFVWSEFDSLTRTQVGDRLGGKYAFDDKSKIEWSVPETDVFDAGTIQLQR</sequence>
<gene>
    <name evidence="1" type="ORF">GCM10023156_17950</name>
</gene>
<dbReference type="SUPFAM" id="SSF49478">
    <property type="entry name" value="Cna protein B-type domain"/>
    <property type="match status" value="1"/>
</dbReference>
<dbReference type="Proteomes" id="UP001500840">
    <property type="component" value="Unassembled WGS sequence"/>
</dbReference>
<dbReference type="EMBL" id="BAABGA010000022">
    <property type="protein sequence ID" value="GAA4450986.1"/>
    <property type="molecule type" value="Genomic_DNA"/>
</dbReference>
<organism evidence="1 2">
    <name type="scientific">Novipirellula rosea</name>
    <dbReference type="NCBI Taxonomy" id="1031540"/>
    <lineage>
        <taxon>Bacteria</taxon>
        <taxon>Pseudomonadati</taxon>
        <taxon>Planctomycetota</taxon>
        <taxon>Planctomycetia</taxon>
        <taxon>Pirellulales</taxon>
        <taxon>Pirellulaceae</taxon>
        <taxon>Novipirellula</taxon>
    </lineage>
</organism>